<dbReference type="GO" id="GO:0006886">
    <property type="term" value="P:intracellular protein transport"/>
    <property type="evidence" value="ECO:0007669"/>
    <property type="project" value="InterPro"/>
</dbReference>
<comment type="subcellular location">
    <subcellularLocation>
        <location evidence="1">Cell membrane</location>
    </subcellularLocation>
</comment>
<dbReference type="GeneID" id="105023221"/>
<sequence length="1852" mass="208201">MIDLSHLTEEEQSMIMTVLKRDEELKKAEEERIRNLQRNSAPVESRHKYLTGEWFYAAKSQRHNDKIHGSEIILASMKQRKADLSKTENPRVSELTPPPKPARLLETSTQPRETSESLNVSDAEKEKLNSVVRSPGRPRRNPFNRASFVLEAETMEKQLTNENQDDETSYKAEPLSPLKNPTAKGSTSHTSAGSVTSEGSSVGFRPVPKKRTFLSRRSQSSLTGSDVSIPGQLSHPVESKVNSPDPQGSIQQCPNGEFKLSSQVVVDKQSQESTTFSTSELQNNVTPVSPTSQRLKTLTDLPYKPLNDLILVPTTTELDTETGSHEQKRTAEEHSDDSLIRPDVITPSPVRETEGFKVLRRPMTDPKPLRLTDFTPVTPTDNDRHTDKYHKDGQRTEGSNGLIQRESFSVDPPQCGEWSDKFSESRSVTFCPTSELTTHTHRQPSQHAAFEILEKQDKEMIRSRNVGTAIRQGDLSLDTSMVDKWMHHERHKSGDRPENQVNKKTGGYQPAIESAPLRPQPTGEEGDSIAKVLEWFSRSVDSNDWLDTQNDQPDLQEDVFGSAITDTKDRPSYRSKTQQMEIKDPDLKKNLPHVDSGLYTQGVKGVSVFITPEVKDGFQSESSVDQLPNNSPLITYQPKRRMSEADRFKGKNRKELTLDREEDVKMFNDPPAKADVPQVTIQEVKQNAEVQNENQSPNISQLKSLWEKGNSGPKILISRPITEKVQPTIKKEQAEHKTVPESKYVNGSSRRDFRNGKENEQLHLQPSVTQNKQEVYTPKKTVVISPTLEILTLPTSWDDSYTPGTQSEENKSLPAEYAHFVDKELRRSPCTVDRRGSEAEILFQSTLNPQQETLSQSRLITPSESMFESQSRLTPESTIYSTPRLTPHPQLLLQPRVKPESVKLSPDLQKPQVELLSSPSQLPEPHFQSTGSETVNQTGQQNKVSDNLMGNDSEEKKGVFVQSVVSTKKLDEGITPNIQVPPQQDSKADKIKQLKSFWEQEKNRPIFYGSKSKEDGEAKGKLNKRLTKSEFDLRLICNDSDDAHEADSNHSSDKQRPNFSVFTMDQRLDKSSPGLGTNRLQFKNLCEFWGEATSRCNQTISTEKPKRPKKKEITRSTLDESKLLETSSPSSPCFPSSLSPPTSLVSSNKEREHQSRSRLIRPCSGAMTDTKANLSPRITVEQQRTPCVPQVRSGSKHDLTKEEKALKPQGTSGKGSRSHKARKGSFGNSSGSGRGSALRRANSMFTLDVNDKLDQTSLLQPKNIMDIRPVQPKRTQGRQQSSDKEPSRRSSSKSSDESETLTPRARAFIPSDYRHYLGITEKTNIQTVALTRPELNLSTGPVRSSTPVDSEESYSRRGSKITQNPLAPWSNHGSTDIGQESSFSISERTSSSASETWSISRTSSNRENDEDGNLVQKALKRAQIRPRNLTKSLEDITASMPPRQERRPAPLDDLRQSSIASTLPSPSSSLFSDPENVKKMSKSVPSFLQKEIDDKDTDSASEDGYHGSRHKMGKSMTNISSSSGMASLSGSVMTMYSGDYGGVEVQGNIEFSISYIQKLREFHIFVAQSRNLATVDPKRGRSDPYVKSYLVPDKANLGKRKTSVKKKTVNPIFNEILRYRVRMEYLKTQTLILSVWHHDTFGRNSFLGEVDVDLSKWDFDHTQMNCLSLKSRPTHTLQPLDDRGEMRLAIRFLPQVSHSLGKDSPSKTGEVHIWVKDCKNLPLIRGATIDPYVKCFVLPDTSRKSRQKTRVLRRTVEPIFNHTMVYDGFKQEDLNEACVELTVWDRDRLGSNLLGGLRLGPGTGRSYGAVVDWMDSNAAEVDLWERMMTSPNEWVEDVLPLRMLTTVKTKLK</sequence>
<dbReference type="GO" id="GO:0072554">
    <property type="term" value="P:blood vessel lumenization"/>
    <property type="evidence" value="ECO:0007669"/>
    <property type="project" value="Ensembl"/>
</dbReference>
<feature type="compositionally biased region" description="Polar residues" evidence="7">
    <location>
        <begin position="106"/>
        <end position="120"/>
    </location>
</feature>
<dbReference type="GeneTree" id="ENSGT00940000166822"/>
<dbReference type="Gene3D" id="2.60.40.150">
    <property type="entry name" value="C2 domain"/>
    <property type="match status" value="2"/>
</dbReference>
<feature type="region of interest" description="Disordered" evidence="7">
    <location>
        <begin position="316"/>
        <end position="346"/>
    </location>
</feature>
<feature type="region of interest" description="Disordered" evidence="7">
    <location>
        <begin position="1258"/>
        <end position="1306"/>
    </location>
</feature>
<dbReference type="InterPro" id="IPR010911">
    <property type="entry name" value="Rab_BD"/>
</dbReference>
<dbReference type="CDD" id="cd08393">
    <property type="entry name" value="C2A_SLP-1_2"/>
    <property type="match status" value="1"/>
</dbReference>
<dbReference type="FunCoup" id="A0A3P8YXN1">
    <property type="interactions" value="312"/>
</dbReference>
<keyword evidence="4" id="KW-0677">Repeat</keyword>
<dbReference type="GO" id="GO:0031267">
    <property type="term" value="F:small GTPase binding"/>
    <property type="evidence" value="ECO:0007669"/>
    <property type="project" value="InterPro"/>
</dbReference>
<feature type="domain" description="C2" evidence="8">
    <location>
        <begin position="1545"/>
        <end position="1667"/>
    </location>
</feature>
<dbReference type="Pfam" id="PF00168">
    <property type="entry name" value="C2"/>
    <property type="match status" value="2"/>
</dbReference>
<feature type="region of interest" description="Disordered" evidence="7">
    <location>
        <begin position="1481"/>
        <end position="1516"/>
    </location>
</feature>
<proteinExistence type="predicted"/>
<keyword evidence="5" id="KW-0472">Membrane</keyword>
<evidence type="ECO:0000256" key="3">
    <source>
        <dbReference type="ARBA" id="ARBA00022483"/>
    </source>
</evidence>
<evidence type="ECO:0000259" key="9">
    <source>
        <dbReference type="PROSITE" id="PS50916"/>
    </source>
</evidence>
<reference evidence="10" key="2">
    <citation type="submission" date="2020-02" db="EMBL/GenBank/DDBJ databases">
        <title>Esox lucius (northern pike) genome, fEsoLuc1, primary haplotype.</title>
        <authorList>
            <person name="Myers G."/>
            <person name="Karagic N."/>
            <person name="Meyer A."/>
            <person name="Pippel M."/>
            <person name="Reichard M."/>
            <person name="Winkler S."/>
            <person name="Tracey A."/>
            <person name="Sims Y."/>
            <person name="Howe K."/>
            <person name="Rhie A."/>
            <person name="Formenti G."/>
            <person name="Durbin R."/>
            <person name="Fedrigo O."/>
            <person name="Jarvis E.D."/>
        </authorList>
    </citation>
    <scope>NUCLEOTIDE SEQUENCE [LARGE SCALE GENOMIC DNA]</scope>
</reference>
<feature type="compositionally biased region" description="Low complexity" evidence="7">
    <location>
        <begin position="1127"/>
        <end position="1147"/>
    </location>
</feature>
<feature type="compositionally biased region" description="Basic and acidic residues" evidence="7">
    <location>
        <begin position="81"/>
        <end position="91"/>
    </location>
</feature>
<keyword evidence="2" id="KW-1003">Cell membrane</keyword>
<feature type="compositionally biased region" description="Basic and acidic residues" evidence="7">
    <location>
        <begin position="1111"/>
        <end position="1123"/>
    </location>
</feature>
<feature type="compositionally biased region" description="Polar residues" evidence="7">
    <location>
        <begin position="183"/>
        <end position="200"/>
    </location>
</feature>
<dbReference type="OMA" id="CEDSYPR"/>
<feature type="domain" description="C2" evidence="8">
    <location>
        <begin position="1692"/>
        <end position="1814"/>
    </location>
</feature>
<dbReference type="InParanoid" id="A0A3P8YXN1"/>
<evidence type="ECO:0000256" key="1">
    <source>
        <dbReference type="ARBA" id="ARBA00004236"/>
    </source>
</evidence>
<feature type="compositionally biased region" description="Polar residues" evidence="7">
    <location>
        <begin position="281"/>
        <end position="293"/>
    </location>
</feature>
<feature type="region of interest" description="Disordered" evidence="7">
    <location>
        <begin position="273"/>
        <end position="293"/>
    </location>
</feature>
<keyword evidence="3" id="KW-0268">Exocytosis</keyword>
<evidence type="ECO:0000256" key="5">
    <source>
        <dbReference type="ARBA" id="ARBA00023136"/>
    </source>
</evidence>
<organism evidence="10 11">
    <name type="scientific">Esox lucius</name>
    <name type="common">Northern pike</name>
    <dbReference type="NCBI Taxonomy" id="8010"/>
    <lineage>
        <taxon>Eukaryota</taxon>
        <taxon>Metazoa</taxon>
        <taxon>Chordata</taxon>
        <taxon>Craniata</taxon>
        <taxon>Vertebrata</taxon>
        <taxon>Euteleostomi</taxon>
        <taxon>Actinopterygii</taxon>
        <taxon>Neopterygii</taxon>
        <taxon>Teleostei</taxon>
        <taxon>Protacanthopterygii</taxon>
        <taxon>Esociformes</taxon>
        <taxon>Esocidae</taxon>
        <taxon>Esox</taxon>
    </lineage>
</organism>
<dbReference type="FunFam" id="2.60.40.150:FF:000006">
    <property type="entry name" value="Synaptotagmin-like 5, isoform CRA_a"/>
    <property type="match status" value="1"/>
</dbReference>
<dbReference type="SMART" id="SM00239">
    <property type="entry name" value="C2"/>
    <property type="match status" value="2"/>
</dbReference>
<dbReference type="CTD" id="572466"/>
<dbReference type="RefSeq" id="XP_019896806.2">
    <property type="nucleotide sequence ID" value="XM_020041247.2"/>
</dbReference>
<dbReference type="OrthoDB" id="195679at2759"/>
<feature type="compositionally biased region" description="Polar residues" evidence="7">
    <location>
        <begin position="215"/>
        <end position="226"/>
    </location>
</feature>
<protein>
    <recommendedName>
        <fullName evidence="6">Synaptotagmin-like protein 2</fullName>
    </recommendedName>
</protein>
<feature type="region of interest" description="Disordered" evidence="7">
    <location>
        <begin position="1098"/>
        <end position="1237"/>
    </location>
</feature>
<dbReference type="PANTHER" id="PTHR45716">
    <property type="entry name" value="BITESIZE, ISOFORM I"/>
    <property type="match status" value="1"/>
</dbReference>
<dbReference type="SUPFAM" id="SSF49562">
    <property type="entry name" value="C2 domain (Calcium/lipid-binding domain, CaLB)"/>
    <property type="match status" value="2"/>
</dbReference>
<dbReference type="Gene3D" id="6.10.250.3000">
    <property type="match status" value="1"/>
</dbReference>
<feature type="compositionally biased region" description="Basic and acidic residues" evidence="7">
    <location>
        <begin position="381"/>
        <end position="395"/>
    </location>
</feature>
<feature type="domain" description="RabBD" evidence="9">
    <location>
        <begin position="1"/>
        <end position="58"/>
    </location>
</feature>
<dbReference type="GO" id="GO:0042043">
    <property type="term" value="F:neurexin family protein binding"/>
    <property type="evidence" value="ECO:0007669"/>
    <property type="project" value="TreeGrafter"/>
</dbReference>
<feature type="region of interest" description="Disordered" evidence="7">
    <location>
        <begin position="489"/>
        <end position="525"/>
    </location>
</feature>
<evidence type="ECO:0000256" key="6">
    <source>
        <dbReference type="ARBA" id="ARBA00072164"/>
    </source>
</evidence>
<keyword evidence="11" id="KW-1185">Reference proteome</keyword>
<dbReference type="GO" id="GO:0006887">
    <property type="term" value="P:exocytosis"/>
    <property type="evidence" value="ECO:0007669"/>
    <property type="project" value="UniProtKB-KW"/>
</dbReference>
<name>A0A3P8YXN1_ESOLU</name>
<feature type="compositionally biased region" description="Basic and acidic residues" evidence="7">
    <location>
        <begin position="1195"/>
        <end position="1206"/>
    </location>
</feature>
<reference evidence="10" key="4">
    <citation type="submission" date="2025-09" db="UniProtKB">
        <authorList>
            <consortium name="Ensembl"/>
        </authorList>
    </citation>
    <scope>IDENTIFICATION</scope>
</reference>
<evidence type="ECO:0000313" key="11">
    <source>
        <dbReference type="Proteomes" id="UP000265140"/>
    </source>
</evidence>
<reference evidence="10" key="3">
    <citation type="submission" date="2025-08" db="UniProtKB">
        <authorList>
            <consortium name="Ensembl"/>
        </authorList>
    </citation>
    <scope>IDENTIFICATION</scope>
</reference>
<evidence type="ECO:0000256" key="4">
    <source>
        <dbReference type="ARBA" id="ARBA00022737"/>
    </source>
</evidence>
<feature type="compositionally biased region" description="Basic and acidic residues" evidence="7">
    <location>
        <begin position="322"/>
        <end position="340"/>
    </location>
</feature>
<feature type="region of interest" description="Disordered" evidence="7">
    <location>
        <begin position="1336"/>
        <end position="1451"/>
    </location>
</feature>
<dbReference type="GO" id="GO:0005886">
    <property type="term" value="C:plasma membrane"/>
    <property type="evidence" value="ECO:0007669"/>
    <property type="project" value="UniProtKB-SubCell"/>
</dbReference>
<dbReference type="PROSITE" id="PS50916">
    <property type="entry name" value="RABBD"/>
    <property type="match status" value="1"/>
</dbReference>
<feature type="region of interest" description="Disordered" evidence="7">
    <location>
        <begin position="81"/>
        <end position="143"/>
    </location>
</feature>
<feature type="compositionally biased region" description="Polar residues" evidence="7">
    <location>
        <begin position="1360"/>
        <end position="1379"/>
    </location>
</feature>
<dbReference type="PROSITE" id="PS50004">
    <property type="entry name" value="C2"/>
    <property type="match status" value="2"/>
</dbReference>
<dbReference type="Proteomes" id="UP000265140">
    <property type="component" value="Chromosome 1"/>
</dbReference>
<dbReference type="PANTHER" id="PTHR45716:SF5">
    <property type="entry name" value="SYNAPTOTAGMIN-LIKE PROTEIN 2"/>
    <property type="match status" value="1"/>
</dbReference>
<feature type="region of interest" description="Disordered" evidence="7">
    <location>
        <begin position="159"/>
        <end position="248"/>
    </location>
</feature>
<dbReference type="InterPro" id="IPR000008">
    <property type="entry name" value="C2_dom"/>
</dbReference>
<evidence type="ECO:0000256" key="2">
    <source>
        <dbReference type="ARBA" id="ARBA00022475"/>
    </source>
</evidence>
<dbReference type="InterPro" id="IPR043567">
    <property type="entry name" value="SYTL1-5_C2B"/>
</dbReference>
<dbReference type="STRING" id="8010.ENSELUP00000020923"/>
<accession>A0A3P8YXN1</accession>
<feature type="compositionally biased region" description="Low complexity" evidence="7">
    <location>
        <begin position="1380"/>
        <end position="1403"/>
    </location>
</feature>
<dbReference type="Bgee" id="ENSELUG00000020088">
    <property type="expression patterns" value="Expressed in digestive tract and 6 other cell types or tissues"/>
</dbReference>
<dbReference type="GO" id="GO:0070382">
    <property type="term" value="C:exocytic vesicle"/>
    <property type="evidence" value="ECO:0007669"/>
    <property type="project" value="TreeGrafter"/>
</dbReference>
<dbReference type="CDD" id="cd04020">
    <property type="entry name" value="C2B_SLP_1-2-3-4"/>
    <property type="match status" value="1"/>
</dbReference>
<dbReference type="FunFam" id="2.60.40.150:FF:000040">
    <property type="entry name" value="synaptotagmin-like protein 2 isoform X2"/>
    <property type="match status" value="1"/>
</dbReference>
<feature type="region of interest" description="Disordered" evidence="7">
    <location>
        <begin position="917"/>
        <end position="943"/>
    </location>
</feature>
<evidence type="ECO:0000259" key="8">
    <source>
        <dbReference type="PROSITE" id="PS50004"/>
    </source>
</evidence>
<feature type="compositionally biased region" description="Polar residues" evidence="7">
    <location>
        <begin position="1336"/>
        <end position="1348"/>
    </location>
</feature>
<feature type="region of interest" description="Disordered" evidence="7">
    <location>
        <begin position="363"/>
        <end position="399"/>
    </location>
</feature>
<evidence type="ECO:0000256" key="7">
    <source>
        <dbReference type="SAM" id="MobiDB-lite"/>
    </source>
</evidence>
<dbReference type="InterPro" id="IPR035892">
    <property type="entry name" value="C2_domain_sf"/>
</dbReference>
<dbReference type="Ensembl" id="ENSELUT00000031479.3">
    <property type="protein sequence ID" value="ENSELUP00000020923.2"/>
    <property type="gene ID" value="ENSELUG00000020088.3"/>
</dbReference>
<evidence type="ECO:0000313" key="10">
    <source>
        <dbReference type="Ensembl" id="ENSELUP00000020923.2"/>
    </source>
</evidence>
<reference evidence="11" key="1">
    <citation type="journal article" date="2014" name="PLoS ONE">
        <title>The genome and linkage map of the northern pike (Esox lucius): conserved synteny revealed between the salmonid sister group and the Neoteleostei.</title>
        <authorList>
            <person name="Rondeau E.B."/>
            <person name="Minkley D.R."/>
            <person name="Leong J.S."/>
            <person name="Messmer A.M."/>
            <person name="Jantzen J.R."/>
            <person name="von Schalburg K.R."/>
            <person name="Lemon C."/>
            <person name="Bird N.H."/>
            <person name="Koop B.F."/>
        </authorList>
    </citation>
    <scope>NUCLEOTIDE SEQUENCE</scope>
</reference>